<dbReference type="EMBL" id="CAJNJA010072164">
    <property type="protein sequence ID" value="CAE7906160.1"/>
    <property type="molecule type" value="Genomic_DNA"/>
</dbReference>
<dbReference type="OrthoDB" id="444295at2759"/>
<evidence type="ECO:0000313" key="2">
    <source>
        <dbReference type="Proteomes" id="UP000601435"/>
    </source>
</evidence>
<protein>
    <submittedName>
        <fullName evidence="1">Uncharacterized protein</fullName>
    </submittedName>
</protein>
<gene>
    <name evidence="1" type="ORF">SNEC2469_LOCUS30661</name>
</gene>
<evidence type="ECO:0000313" key="1">
    <source>
        <dbReference type="EMBL" id="CAE7906160.1"/>
    </source>
</evidence>
<dbReference type="AlphaFoldDB" id="A0A813BGG7"/>
<dbReference type="Proteomes" id="UP000601435">
    <property type="component" value="Unassembled WGS sequence"/>
</dbReference>
<reference evidence="1" key="1">
    <citation type="submission" date="2021-02" db="EMBL/GenBank/DDBJ databases">
        <authorList>
            <person name="Dougan E. K."/>
            <person name="Rhodes N."/>
            <person name="Thang M."/>
            <person name="Chan C."/>
        </authorList>
    </citation>
    <scope>NUCLEOTIDE SEQUENCE</scope>
</reference>
<feature type="non-terminal residue" evidence="1">
    <location>
        <position position="275"/>
    </location>
</feature>
<proteinExistence type="predicted"/>
<accession>A0A813BGG7</accession>
<name>A0A813BGG7_9DINO</name>
<sequence length="275" mass="31503">LRDPMLERLAKCSRASDEANVCRNLHRLLKHPDFTLQVQIDNATVDITHPRSRKHTVVPWPVIKLSSWLRYIVEEQGGQLLLGGHHVSQTGLWKQMLREFWARYRGIDPNHPIYHSNIDPATAIPFMVHGDDGRGRNHQPVLVISFQALLSHMGPGRLNQSGHSFCSRLLFSILPSLCYRGDSTIFQLLSCLADDCISLFQDGLVTNGATTERIHMAWLGCKGDWVWLRKAFCLETGFSSRRVCHMCDQQAGYPYSLTFLIFFSKYIYIYTRNSL</sequence>
<organism evidence="1 2">
    <name type="scientific">Symbiodinium necroappetens</name>
    <dbReference type="NCBI Taxonomy" id="1628268"/>
    <lineage>
        <taxon>Eukaryota</taxon>
        <taxon>Sar</taxon>
        <taxon>Alveolata</taxon>
        <taxon>Dinophyceae</taxon>
        <taxon>Suessiales</taxon>
        <taxon>Symbiodiniaceae</taxon>
        <taxon>Symbiodinium</taxon>
    </lineage>
</organism>
<keyword evidence="2" id="KW-1185">Reference proteome</keyword>
<comment type="caution">
    <text evidence="1">The sequence shown here is derived from an EMBL/GenBank/DDBJ whole genome shotgun (WGS) entry which is preliminary data.</text>
</comment>